<proteinExistence type="inferred from homology"/>
<dbReference type="InterPro" id="IPR051018">
    <property type="entry name" value="Bacteriophage_GH24"/>
</dbReference>
<evidence type="ECO:0000313" key="7">
    <source>
        <dbReference type="Proteomes" id="UP000295611"/>
    </source>
</evidence>
<name>A0A4R7BD68_9NEIS</name>
<reference evidence="6 7" key="1">
    <citation type="submission" date="2019-03" db="EMBL/GenBank/DDBJ databases">
        <title>Genomic Encyclopedia of Type Strains, Phase III (KMG-III): the genomes of soil and plant-associated and newly described type strains.</title>
        <authorList>
            <person name="Whitman W."/>
        </authorList>
    </citation>
    <scope>NUCLEOTIDE SEQUENCE [LARGE SCALE GENOMIC DNA]</scope>
    <source>
        <strain evidence="6 7">CECT 8976</strain>
    </source>
</reference>
<dbReference type="GO" id="GO:0009253">
    <property type="term" value="P:peptidoglycan catabolic process"/>
    <property type="evidence" value="ECO:0007669"/>
    <property type="project" value="InterPro"/>
</dbReference>
<dbReference type="GO" id="GO:0016998">
    <property type="term" value="P:cell wall macromolecule catabolic process"/>
    <property type="evidence" value="ECO:0007669"/>
    <property type="project" value="InterPro"/>
</dbReference>
<protein>
    <recommendedName>
        <fullName evidence="4">Lysozyme</fullName>
        <ecNumber evidence="4">3.2.1.17</ecNumber>
    </recommendedName>
</protein>
<evidence type="ECO:0000256" key="4">
    <source>
        <dbReference type="RuleBase" id="RU003788"/>
    </source>
</evidence>
<organism evidence="6 7">
    <name type="scientific">Paludibacterium purpuratum</name>
    <dbReference type="NCBI Taxonomy" id="1144873"/>
    <lineage>
        <taxon>Bacteria</taxon>
        <taxon>Pseudomonadati</taxon>
        <taxon>Pseudomonadota</taxon>
        <taxon>Betaproteobacteria</taxon>
        <taxon>Neisseriales</taxon>
        <taxon>Chromobacteriaceae</taxon>
        <taxon>Paludibacterium</taxon>
    </lineage>
</organism>
<keyword evidence="4" id="KW-0378">Hydrolase</keyword>
<dbReference type="RefSeq" id="WP_166642117.1">
    <property type="nucleotide sequence ID" value="NZ_SNZP01000002.1"/>
</dbReference>
<sequence>MDTQTQYGDGTGNPAHGPIKQPTPSKPIGGGTTNTTPGSVKKIVTDRLAITSLKLSEQGAAFIKGWEDKKSTPDGQKLFYYDDDSKFCTVGWGHLVAGKTSCAAQGIKGFPQGHNYQAGDEYRYQWITAEQAHEIFLQDVLHKAENLIKKDVKVPLYQHEFDALCDLAFNVGRLSVIAPKLLRLLNQGNYADAPEQMLDIDKSAGIYLDGLHKRRKTDYHVFVNNIYNSTH</sequence>
<dbReference type="SUPFAM" id="SSF53955">
    <property type="entry name" value="Lysozyme-like"/>
    <property type="match status" value="1"/>
</dbReference>
<dbReference type="InterPro" id="IPR023347">
    <property type="entry name" value="Lysozyme_dom_sf"/>
</dbReference>
<dbReference type="InterPro" id="IPR002196">
    <property type="entry name" value="Glyco_hydro_24"/>
</dbReference>
<dbReference type="Pfam" id="PF00959">
    <property type="entry name" value="Phage_lysozyme"/>
    <property type="match status" value="1"/>
</dbReference>
<evidence type="ECO:0000256" key="3">
    <source>
        <dbReference type="ARBA" id="ARBA00023200"/>
    </source>
</evidence>
<dbReference type="EMBL" id="SNZP01000002">
    <property type="protein sequence ID" value="TDR81895.1"/>
    <property type="molecule type" value="Genomic_DNA"/>
</dbReference>
<dbReference type="CDD" id="cd00737">
    <property type="entry name" value="lyz_endolysin_autolysin"/>
    <property type="match status" value="1"/>
</dbReference>
<dbReference type="Proteomes" id="UP000295611">
    <property type="component" value="Unassembled WGS sequence"/>
</dbReference>
<evidence type="ECO:0000256" key="5">
    <source>
        <dbReference type="SAM" id="MobiDB-lite"/>
    </source>
</evidence>
<evidence type="ECO:0000313" key="6">
    <source>
        <dbReference type="EMBL" id="TDR81895.1"/>
    </source>
</evidence>
<dbReference type="Gene3D" id="1.10.530.40">
    <property type="match status" value="1"/>
</dbReference>
<gene>
    <name evidence="6" type="ORF">DFP86_1025</name>
</gene>
<dbReference type="GO" id="GO:0031640">
    <property type="term" value="P:killing of cells of another organism"/>
    <property type="evidence" value="ECO:0007669"/>
    <property type="project" value="UniProtKB-KW"/>
</dbReference>
<dbReference type="InterPro" id="IPR023346">
    <property type="entry name" value="Lysozyme-like_dom_sf"/>
</dbReference>
<keyword evidence="3" id="KW-1035">Host cytoplasm</keyword>
<keyword evidence="4" id="KW-0326">Glycosidase</keyword>
<keyword evidence="2 4" id="KW-0081">Bacteriolytic enzyme</keyword>
<dbReference type="PANTHER" id="PTHR38107:SF3">
    <property type="entry name" value="LYSOZYME RRRD-RELATED"/>
    <property type="match status" value="1"/>
</dbReference>
<evidence type="ECO:0000256" key="1">
    <source>
        <dbReference type="ARBA" id="ARBA00022529"/>
    </source>
</evidence>
<keyword evidence="7" id="KW-1185">Reference proteome</keyword>
<dbReference type="GO" id="GO:0042742">
    <property type="term" value="P:defense response to bacterium"/>
    <property type="evidence" value="ECO:0007669"/>
    <property type="project" value="UniProtKB-KW"/>
</dbReference>
<feature type="region of interest" description="Disordered" evidence="5">
    <location>
        <begin position="1"/>
        <end position="38"/>
    </location>
</feature>
<dbReference type="PANTHER" id="PTHR38107">
    <property type="match status" value="1"/>
</dbReference>
<dbReference type="GO" id="GO:0003796">
    <property type="term" value="F:lysozyme activity"/>
    <property type="evidence" value="ECO:0007669"/>
    <property type="project" value="UniProtKB-EC"/>
</dbReference>
<keyword evidence="1 4" id="KW-0929">Antimicrobial</keyword>
<dbReference type="InterPro" id="IPR033907">
    <property type="entry name" value="Endolysin_autolysin"/>
</dbReference>
<dbReference type="AlphaFoldDB" id="A0A4R7BD68"/>
<comment type="catalytic activity">
    <reaction evidence="4">
        <text>Hydrolysis of (1-&gt;4)-beta-linkages between N-acetylmuramic acid and N-acetyl-D-glucosamine residues in a peptidoglycan and between N-acetyl-D-glucosamine residues in chitodextrins.</text>
        <dbReference type="EC" id="3.2.1.17"/>
    </reaction>
</comment>
<comment type="similarity">
    <text evidence="4">Belongs to the glycosyl hydrolase 24 family.</text>
</comment>
<comment type="caution">
    <text evidence="6">The sequence shown here is derived from an EMBL/GenBank/DDBJ whole genome shotgun (WGS) entry which is preliminary data.</text>
</comment>
<dbReference type="EC" id="3.2.1.17" evidence="4"/>
<evidence type="ECO:0000256" key="2">
    <source>
        <dbReference type="ARBA" id="ARBA00022638"/>
    </source>
</evidence>
<accession>A0A4R7BD68</accession>